<dbReference type="RefSeq" id="WP_007069111.1">
    <property type="nucleotide sequence ID" value="NZ_GG698602.1"/>
</dbReference>
<protein>
    <submittedName>
        <fullName evidence="4">CobQ/CobB/MinD/ParA nucleotide binding domain protein</fullName>
    </submittedName>
</protein>
<dbReference type="GO" id="GO:0005829">
    <property type="term" value="C:cytosol"/>
    <property type="evidence" value="ECO:0007669"/>
    <property type="project" value="TreeGrafter"/>
</dbReference>
<keyword evidence="1" id="KW-0547">Nucleotide-binding</keyword>
<dbReference type="eggNOG" id="COG2894">
    <property type="taxonomic scope" value="Bacteria"/>
</dbReference>
<name>C9LL12_9FIRM</name>
<dbReference type="EMBL" id="ACIM02000001">
    <property type="protein sequence ID" value="EEW96178.1"/>
    <property type="molecule type" value="Genomic_DNA"/>
</dbReference>
<keyword evidence="2" id="KW-0067">ATP-binding</keyword>
<gene>
    <name evidence="4" type="ORF">GCWU000321_00116</name>
</gene>
<dbReference type="InterPro" id="IPR027417">
    <property type="entry name" value="P-loop_NTPase"/>
</dbReference>
<evidence type="ECO:0000256" key="1">
    <source>
        <dbReference type="ARBA" id="ARBA00022741"/>
    </source>
</evidence>
<dbReference type="AlphaFoldDB" id="C9LL12"/>
<dbReference type="GeneID" id="78276875"/>
<proteinExistence type="predicted"/>
<dbReference type="Gene3D" id="3.40.50.300">
    <property type="entry name" value="P-loop containing nucleotide triphosphate hydrolases"/>
    <property type="match status" value="1"/>
</dbReference>
<dbReference type="GO" id="GO:0005524">
    <property type="term" value="F:ATP binding"/>
    <property type="evidence" value="ECO:0007669"/>
    <property type="project" value="UniProtKB-KW"/>
</dbReference>
<keyword evidence="5" id="KW-1185">Reference proteome</keyword>
<dbReference type="GO" id="GO:0009898">
    <property type="term" value="C:cytoplasmic side of plasma membrane"/>
    <property type="evidence" value="ECO:0007669"/>
    <property type="project" value="TreeGrafter"/>
</dbReference>
<dbReference type="HOGENOM" id="CLU_037612_0_1_9"/>
<dbReference type="Pfam" id="PF13614">
    <property type="entry name" value="AAA_31"/>
    <property type="match status" value="1"/>
</dbReference>
<evidence type="ECO:0000259" key="3">
    <source>
        <dbReference type="Pfam" id="PF13614"/>
    </source>
</evidence>
<dbReference type="SUPFAM" id="SSF52540">
    <property type="entry name" value="P-loop containing nucleoside triphosphate hydrolases"/>
    <property type="match status" value="1"/>
</dbReference>
<sequence length="284" mass="32024">MTQVLSVISGKGGVGKTLLTAALGIQLSRMGKKVLLIDGDMGLRNLDLILGVENECFYNIWDLAQGKCFIRDAILSIDENLYFLSASQGETWEEISSDAINTVLEDIDEIYDFILIDCPAGIGAGIKFAAKISDFAIIVLAPSWASKRNAEKMILMMPENVHSYIVLNQFSEGNDKISFEEMMTCIDEDIFGGVIPFSRIATQLSHYGELQTYRNDCAFADALQCVINVVFKGREYPISRWRYILHAAKKENGVALKGSESILKKRPIFSWDRNRMAYKWRHRR</sequence>
<dbReference type="STRING" id="592028.GCWU000321_00116"/>
<evidence type="ECO:0000313" key="5">
    <source>
        <dbReference type="Proteomes" id="UP000004736"/>
    </source>
</evidence>
<dbReference type="Proteomes" id="UP000004736">
    <property type="component" value="Unassembled WGS sequence"/>
</dbReference>
<evidence type="ECO:0000256" key="2">
    <source>
        <dbReference type="ARBA" id="ARBA00022840"/>
    </source>
</evidence>
<organism evidence="4 5">
    <name type="scientific">Dialister invisus DSM 15470</name>
    <dbReference type="NCBI Taxonomy" id="592028"/>
    <lineage>
        <taxon>Bacteria</taxon>
        <taxon>Bacillati</taxon>
        <taxon>Bacillota</taxon>
        <taxon>Negativicutes</taxon>
        <taxon>Veillonellales</taxon>
        <taxon>Veillonellaceae</taxon>
        <taxon>Dialister</taxon>
    </lineage>
</organism>
<dbReference type="GO" id="GO:0051782">
    <property type="term" value="P:negative regulation of cell division"/>
    <property type="evidence" value="ECO:0007669"/>
    <property type="project" value="TreeGrafter"/>
</dbReference>
<comment type="caution">
    <text evidence="4">The sequence shown here is derived from an EMBL/GenBank/DDBJ whole genome shotgun (WGS) entry which is preliminary data.</text>
</comment>
<dbReference type="PANTHER" id="PTHR43384:SF6">
    <property type="entry name" value="SEPTUM SITE-DETERMINING PROTEIN MIND HOMOLOG, CHLOROPLASTIC"/>
    <property type="match status" value="1"/>
</dbReference>
<evidence type="ECO:0000313" key="4">
    <source>
        <dbReference type="EMBL" id="EEW96178.1"/>
    </source>
</evidence>
<feature type="domain" description="AAA" evidence="3">
    <location>
        <begin position="3"/>
        <end position="152"/>
    </location>
</feature>
<accession>C9LL12</accession>
<dbReference type="OrthoDB" id="9773088at2"/>
<reference evidence="4" key="1">
    <citation type="submission" date="2009-09" db="EMBL/GenBank/DDBJ databases">
        <authorList>
            <person name="Weinstock G."/>
            <person name="Sodergren E."/>
            <person name="Clifton S."/>
            <person name="Fulton L."/>
            <person name="Fulton B."/>
            <person name="Courtney L."/>
            <person name="Fronick C."/>
            <person name="Harrison M."/>
            <person name="Strong C."/>
            <person name="Farmer C."/>
            <person name="Delahaunty K."/>
            <person name="Markovic C."/>
            <person name="Hall O."/>
            <person name="Minx P."/>
            <person name="Tomlinson C."/>
            <person name="Mitreva M."/>
            <person name="Nelson J."/>
            <person name="Hou S."/>
            <person name="Wollam A."/>
            <person name="Pepin K.H."/>
            <person name="Johnson M."/>
            <person name="Bhonagiri V."/>
            <person name="Nash W.E."/>
            <person name="Warren W."/>
            <person name="Chinwalla A."/>
            <person name="Mardis E.R."/>
            <person name="Wilson R.K."/>
        </authorList>
    </citation>
    <scope>NUCLEOTIDE SEQUENCE [LARGE SCALE GENOMIC DNA]</scope>
    <source>
        <strain evidence="4">DSM 15470</strain>
    </source>
</reference>
<dbReference type="InterPro" id="IPR025669">
    <property type="entry name" value="AAA_dom"/>
</dbReference>
<dbReference type="GO" id="GO:0016887">
    <property type="term" value="F:ATP hydrolysis activity"/>
    <property type="evidence" value="ECO:0007669"/>
    <property type="project" value="TreeGrafter"/>
</dbReference>
<dbReference type="InterPro" id="IPR050625">
    <property type="entry name" value="ParA/MinD_ATPase"/>
</dbReference>
<dbReference type="PANTHER" id="PTHR43384">
    <property type="entry name" value="SEPTUM SITE-DETERMINING PROTEIN MIND HOMOLOG, CHLOROPLASTIC-RELATED"/>
    <property type="match status" value="1"/>
</dbReference>